<dbReference type="SUPFAM" id="SSF56281">
    <property type="entry name" value="Metallo-hydrolase/oxidoreductase"/>
    <property type="match status" value="1"/>
</dbReference>
<comment type="pathway">
    <text evidence="1">Secondary metabolite metabolism; methylglyoxal degradation; (R)-lactate from methylglyoxal: step 2/2.</text>
</comment>
<evidence type="ECO:0000256" key="1">
    <source>
        <dbReference type="ARBA" id="ARBA00004963"/>
    </source>
</evidence>
<dbReference type="InterPro" id="IPR050110">
    <property type="entry name" value="Glyoxalase_II_hydrolase"/>
</dbReference>
<dbReference type="KEGG" id="dat:HRM2_11920"/>
<keyword evidence="4 8" id="KW-0378">Hydrolase</keyword>
<sequence length="233" mass="26004">MALHVKQFFYNGDNLGYLVHGDGHAVAIDPGAVDPMIEFARERNLTIEWVTNTHTHHDHVSGNREMLDRTRAKLVPCTALKGREFIEIDGEPLRVFHTPGHTADSFTFKAGNSLITGDTLFNGTVGNCFSGDLAGFFTSIKLLTAFPGTSLVYAGHDYVREAMAFAKSIDPENPHIDSFLKAYDPGHVVSTLDDELRVNPYLRFNAPAMIARMEKETLPVETEYERWCSIMTL</sequence>
<feature type="domain" description="Metallo-beta-lactamase" evidence="7">
    <location>
        <begin position="13"/>
        <end position="156"/>
    </location>
</feature>
<evidence type="ECO:0000256" key="4">
    <source>
        <dbReference type="ARBA" id="ARBA00022801"/>
    </source>
</evidence>
<dbReference type="EC" id="3.1.2.6" evidence="2"/>
<proteinExistence type="predicted"/>
<organism evidence="8 9">
    <name type="scientific">Desulforapulum autotrophicum (strain ATCC 43914 / DSM 3382 / VKM B-1955 / HRM2)</name>
    <name type="common">Desulfobacterium autotrophicum</name>
    <dbReference type="NCBI Taxonomy" id="177437"/>
    <lineage>
        <taxon>Bacteria</taxon>
        <taxon>Pseudomonadati</taxon>
        <taxon>Thermodesulfobacteriota</taxon>
        <taxon>Desulfobacteria</taxon>
        <taxon>Desulfobacterales</taxon>
        <taxon>Desulfobacteraceae</taxon>
        <taxon>Desulforapulum</taxon>
    </lineage>
</organism>
<dbReference type="PANTHER" id="PTHR43705:SF1">
    <property type="entry name" value="HYDROXYACYLGLUTATHIONE HYDROLASE GLOB"/>
    <property type="match status" value="1"/>
</dbReference>
<protein>
    <recommendedName>
        <fullName evidence="2">hydroxyacylglutathione hydrolase</fullName>
        <ecNumber evidence="2">3.1.2.6</ecNumber>
    </recommendedName>
    <alternativeName>
        <fullName evidence="6">Glyoxalase II</fullName>
    </alternativeName>
</protein>
<dbReference type="PANTHER" id="PTHR43705">
    <property type="entry name" value="HYDROXYACYLGLUTATHIONE HYDROLASE"/>
    <property type="match status" value="1"/>
</dbReference>
<dbReference type="Proteomes" id="UP000000442">
    <property type="component" value="Chromosome"/>
</dbReference>
<dbReference type="EMBL" id="CP001087">
    <property type="protein sequence ID" value="ACN14304.1"/>
    <property type="molecule type" value="Genomic_DNA"/>
</dbReference>
<keyword evidence="3" id="KW-0479">Metal-binding</keyword>
<dbReference type="eggNOG" id="COG0491">
    <property type="taxonomic scope" value="Bacteria"/>
</dbReference>
<dbReference type="Gene3D" id="3.60.15.10">
    <property type="entry name" value="Ribonuclease Z/Hydroxyacylglutathione hydrolase-like"/>
    <property type="match status" value="1"/>
</dbReference>
<dbReference type="InterPro" id="IPR032282">
    <property type="entry name" value="HAGH_C"/>
</dbReference>
<dbReference type="GO" id="GO:0004416">
    <property type="term" value="F:hydroxyacylglutathione hydrolase activity"/>
    <property type="evidence" value="ECO:0007669"/>
    <property type="project" value="UniProtKB-EC"/>
</dbReference>
<dbReference type="Pfam" id="PF00753">
    <property type="entry name" value="Lactamase_B"/>
    <property type="match status" value="1"/>
</dbReference>
<evidence type="ECO:0000256" key="5">
    <source>
        <dbReference type="ARBA" id="ARBA00022833"/>
    </source>
</evidence>
<name>C0QLZ8_DESAH</name>
<reference evidence="8 9" key="1">
    <citation type="journal article" date="2009" name="Environ. Microbiol.">
        <title>Genome sequence of Desulfobacterium autotrophicum HRM2, a marine sulfate reducer oxidizing organic carbon completely to carbon dioxide.</title>
        <authorList>
            <person name="Strittmatter A.W."/>
            <person name="Liesegang H."/>
            <person name="Rabus R."/>
            <person name="Decker I."/>
            <person name="Amann J."/>
            <person name="Andres S."/>
            <person name="Henne A."/>
            <person name="Fricke W.F."/>
            <person name="Martinez-Arias R."/>
            <person name="Bartels D."/>
            <person name="Goesmann A."/>
            <person name="Krause L."/>
            <person name="Puehler A."/>
            <person name="Klenk H.P."/>
            <person name="Richter M."/>
            <person name="Schuler M."/>
            <person name="Gloeckner F.O."/>
            <person name="Meyerdierks A."/>
            <person name="Gottschalk G."/>
            <person name="Amann R."/>
        </authorList>
    </citation>
    <scope>NUCLEOTIDE SEQUENCE [LARGE SCALE GENOMIC DNA]</scope>
    <source>
        <strain evidence="9">ATCC 43914 / DSM 3382 / HRM2</strain>
    </source>
</reference>
<dbReference type="HOGENOM" id="CLU_030571_4_1_7"/>
<dbReference type="AlphaFoldDB" id="C0QLZ8"/>
<dbReference type="SMART" id="SM00849">
    <property type="entry name" value="Lactamase_B"/>
    <property type="match status" value="1"/>
</dbReference>
<evidence type="ECO:0000313" key="9">
    <source>
        <dbReference type="Proteomes" id="UP000000442"/>
    </source>
</evidence>
<evidence type="ECO:0000259" key="7">
    <source>
        <dbReference type="SMART" id="SM00849"/>
    </source>
</evidence>
<evidence type="ECO:0000313" key="8">
    <source>
        <dbReference type="EMBL" id="ACN14304.1"/>
    </source>
</evidence>
<dbReference type="STRING" id="177437.HRM2_11920"/>
<keyword evidence="5" id="KW-0862">Zinc</keyword>
<dbReference type="OrthoDB" id="9802248at2"/>
<evidence type="ECO:0000256" key="3">
    <source>
        <dbReference type="ARBA" id="ARBA00022723"/>
    </source>
</evidence>
<evidence type="ECO:0000256" key="6">
    <source>
        <dbReference type="ARBA" id="ARBA00031044"/>
    </source>
</evidence>
<gene>
    <name evidence="8" type="primary">gloB</name>
    <name evidence="8" type="ordered locus">HRM2_11920</name>
</gene>
<dbReference type="Pfam" id="PF16123">
    <property type="entry name" value="HAGH_C"/>
    <property type="match status" value="1"/>
</dbReference>
<dbReference type="InterPro" id="IPR036866">
    <property type="entry name" value="RibonucZ/Hydroxyglut_hydro"/>
</dbReference>
<accession>C0QLZ8</accession>
<dbReference type="GO" id="GO:0046872">
    <property type="term" value="F:metal ion binding"/>
    <property type="evidence" value="ECO:0007669"/>
    <property type="project" value="UniProtKB-KW"/>
</dbReference>
<dbReference type="InterPro" id="IPR001279">
    <property type="entry name" value="Metallo-B-lactamas"/>
</dbReference>
<keyword evidence="9" id="KW-1185">Reference proteome</keyword>
<evidence type="ECO:0000256" key="2">
    <source>
        <dbReference type="ARBA" id="ARBA00011917"/>
    </source>
</evidence>